<comment type="caution">
    <text evidence="3">The sequence shown here is derived from an EMBL/GenBank/DDBJ whole genome shotgun (WGS) entry which is preliminary data.</text>
</comment>
<dbReference type="InterPro" id="IPR023393">
    <property type="entry name" value="START-like_dom_sf"/>
</dbReference>
<gene>
    <name evidence="3" type="ORF">FO442_17565</name>
</gene>
<dbReference type="EMBL" id="VLPL01000011">
    <property type="protein sequence ID" value="TSJ39864.1"/>
    <property type="molecule type" value="Genomic_DNA"/>
</dbReference>
<protein>
    <recommendedName>
        <fullName evidence="2">Activator of Hsp90 ATPase homologue 1/2-like C-terminal domain-containing protein</fullName>
    </recommendedName>
</protein>
<sequence length="291" mass="34114">MENLKNTAVKTTMEFDVPARDLWDAITNPSHFKKWYFHIPHFTTTVGESFDFYESEARKYLHHCTVLELEKGRKFVHSWEHPEQSEGSSIVTWLVEPIDDHHSRLTLIHEGVESFSEAGPDFTPENYQKGWDSIIKTSLRNYLHLIEKLHFSININATKEKVWKTLWDMESYKIWTAPFGEGSSYKGDIALNSRVHFLTPEGNGVYSDVIFFKEHSLVVFRHVGNVRNCEELEIDNESRHWTGCFEVYRLVEINENTTELEVEVDVTDAHIEFMKKKFPLSLEKVKELSEK</sequence>
<comment type="similarity">
    <text evidence="1">Belongs to the AHA1 family.</text>
</comment>
<organism evidence="3 4">
    <name type="scientific">Fluviicola chungangensis</name>
    <dbReference type="NCBI Taxonomy" id="2597671"/>
    <lineage>
        <taxon>Bacteria</taxon>
        <taxon>Pseudomonadati</taxon>
        <taxon>Bacteroidota</taxon>
        <taxon>Flavobacteriia</taxon>
        <taxon>Flavobacteriales</taxon>
        <taxon>Crocinitomicaceae</taxon>
        <taxon>Fluviicola</taxon>
    </lineage>
</organism>
<dbReference type="Gene3D" id="3.30.530.20">
    <property type="match status" value="2"/>
</dbReference>
<name>A0A556MIX3_9FLAO</name>
<keyword evidence="4" id="KW-1185">Reference proteome</keyword>
<evidence type="ECO:0000256" key="1">
    <source>
        <dbReference type="ARBA" id="ARBA00006817"/>
    </source>
</evidence>
<dbReference type="Pfam" id="PF08327">
    <property type="entry name" value="AHSA1"/>
    <property type="match status" value="1"/>
</dbReference>
<accession>A0A556MIX3</accession>
<dbReference type="InterPro" id="IPR013538">
    <property type="entry name" value="ASHA1/2-like_C"/>
</dbReference>
<dbReference type="Proteomes" id="UP000316008">
    <property type="component" value="Unassembled WGS sequence"/>
</dbReference>
<dbReference type="AlphaFoldDB" id="A0A556MIX3"/>
<feature type="domain" description="Activator of Hsp90 ATPase homologue 1/2-like C-terminal" evidence="2">
    <location>
        <begin position="16"/>
        <end position="143"/>
    </location>
</feature>
<evidence type="ECO:0000313" key="4">
    <source>
        <dbReference type="Proteomes" id="UP000316008"/>
    </source>
</evidence>
<proteinExistence type="inferred from homology"/>
<evidence type="ECO:0000313" key="3">
    <source>
        <dbReference type="EMBL" id="TSJ39864.1"/>
    </source>
</evidence>
<dbReference type="RefSeq" id="WP_144334523.1">
    <property type="nucleotide sequence ID" value="NZ_VLPL01000011.1"/>
</dbReference>
<evidence type="ECO:0000259" key="2">
    <source>
        <dbReference type="Pfam" id="PF08327"/>
    </source>
</evidence>
<reference evidence="3 4" key="1">
    <citation type="submission" date="2019-07" db="EMBL/GenBank/DDBJ databases">
        <authorList>
            <person name="Huq M.A."/>
        </authorList>
    </citation>
    <scope>NUCLEOTIDE SEQUENCE [LARGE SCALE GENOMIC DNA]</scope>
    <source>
        <strain evidence="3 4">MAH-3</strain>
    </source>
</reference>
<dbReference type="SUPFAM" id="SSF55961">
    <property type="entry name" value="Bet v1-like"/>
    <property type="match status" value="2"/>
</dbReference>
<dbReference type="OrthoDB" id="2355173at2"/>